<dbReference type="Pfam" id="PF02518">
    <property type="entry name" value="HATPase_c"/>
    <property type="match status" value="1"/>
</dbReference>
<evidence type="ECO:0000259" key="17">
    <source>
        <dbReference type="PROSITE" id="PS50112"/>
    </source>
</evidence>
<organism evidence="20 21">
    <name type="scientific">Deefgea chitinilytica</name>
    <dbReference type="NCBI Taxonomy" id="570276"/>
    <lineage>
        <taxon>Bacteria</taxon>
        <taxon>Pseudomonadati</taxon>
        <taxon>Pseudomonadota</taxon>
        <taxon>Betaproteobacteria</taxon>
        <taxon>Neisseriales</taxon>
        <taxon>Chitinibacteraceae</taxon>
        <taxon>Deefgea</taxon>
    </lineage>
</organism>
<dbReference type="PROSITE" id="PS50112">
    <property type="entry name" value="PAS"/>
    <property type="match status" value="2"/>
</dbReference>
<evidence type="ECO:0000259" key="19">
    <source>
        <dbReference type="PROSITE" id="PS50894"/>
    </source>
</evidence>
<dbReference type="PROSITE" id="PS50109">
    <property type="entry name" value="HIS_KIN"/>
    <property type="match status" value="1"/>
</dbReference>
<keyword evidence="10" id="KW-0902">Two-component regulatory system</keyword>
<dbReference type="CDD" id="cd17546">
    <property type="entry name" value="REC_hyHK_CKI1_RcsC-like"/>
    <property type="match status" value="1"/>
</dbReference>
<keyword evidence="8" id="KW-0067">ATP-binding</keyword>
<accession>A0ABS2CCZ7</accession>
<dbReference type="Gene3D" id="3.40.50.2300">
    <property type="match status" value="2"/>
</dbReference>
<name>A0ABS2CCZ7_9NEIS</name>
<dbReference type="EMBL" id="WOFE01000002">
    <property type="protein sequence ID" value="MBM5571236.1"/>
    <property type="molecule type" value="Genomic_DNA"/>
</dbReference>
<dbReference type="SUPFAM" id="SSF55785">
    <property type="entry name" value="PYP-like sensor domain (PAS domain)"/>
    <property type="match status" value="3"/>
</dbReference>
<dbReference type="InterPro" id="IPR001610">
    <property type="entry name" value="PAC"/>
</dbReference>
<feature type="transmembrane region" description="Helical" evidence="14">
    <location>
        <begin position="12"/>
        <end position="34"/>
    </location>
</feature>
<feature type="domain" description="Response regulatory" evidence="16">
    <location>
        <begin position="1042"/>
        <end position="1163"/>
    </location>
</feature>
<protein>
    <recommendedName>
        <fullName evidence="3">histidine kinase</fullName>
        <ecNumber evidence="3">2.7.13.3</ecNumber>
    </recommendedName>
</protein>
<evidence type="ECO:0000256" key="9">
    <source>
        <dbReference type="ARBA" id="ARBA00022989"/>
    </source>
</evidence>
<keyword evidence="6 14" id="KW-0812">Transmembrane</keyword>
<gene>
    <name evidence="20" type="ORF">GM173_06540</name>
</gene>
<dbReference type="CDD" id="cd00156">
    <property type="entry name" value="REC"/>
    <property type="match status" value="1"/>
</dbReference>
<dbReference type="InterPro" id="IPR003594">
    <property type="entry name" value="HATPase_dom"/>
</dbReference>
<comment type="caution">
    <text evidence="20">The sequence shown here is derived from an EMBL/GenBank/DDBJ whole genome shotgun (WGS) entry which is preliminary data.</text>
</comment>
<dbReference type="PRINTS" id="PR00344">
    <property type="entry name" value="BCTRLSENSOR"/>
</dbReference>
<feature type="domain" description="Histidine kinase" evidence="15">
    <location>
        <begin position="805"/>
        <end position="1025"/>
    </location>
</feature>
<dbReference type="SUPFAM" id="SSF55874">
    <property type="entry name" value="ATPase domain of HSP90 chaperone/DNA topoisomerase II/histidine kinase"/>
    <property type="match status" value="1"/>
</dbReference>
<dbReference type="InterPro" id="IPR013656">
    <property type="entry name" value="PAS_4"/>
</dbReference>
<dbReference type="Gene3D" id="3.30.450.20">
    <property type="entry name" value="PAS domain"/>
    <property type="match status" value="3"/>
</dbReference>
<feature type="transmembrane region" description="Helical" evidence="14">
    <location>
        <begin position="187"/>
        <end position="209"/>
    </location>
</feature>
<dbReference type="InterPro" id="IPR003661">
    <property type="entry name" value="HisK_dim/P_dom"/>
</dbReference>
<dbReference type="InterPro" id="IPR001789">
    <property type="entry name" value="Sig_transdc_resp-reg_receiver"/>
</dbReference>
<dbReference type="PANTHER" id="PTHR45339:SF1">
    <property type="entry name" value="HYBRID SIGNAL TRANSDUCTION HISTIDINE KINASE J"/>
    <property type="match status" value="1"/>
</dbReference>
<dbReference type="Pfam" id="PF13426">
    <property type="entry name" value="PAS_9"/>
    <property type="match status" value="2"/>
</dbReference>
<dbReference type="InterPro" id="IPR008207">
    <property type="entry name" value="Sig_transdc_His_kin_Hpt_dom"/>
</dbReference>
<dbReference type="Pfam" id="PF01627">
    <property type="entry name" value="Hpt"/>
    <property type="match status" value="1"/>
</dbReference>
<evidence type="ECO:0000313" key="21">
    <source>
        <dbReference type="Proteomes" id="UP001195660"/>
    </source>
</evidence>
<dbReference type="InterPro" id="IPR011006">
    <property type="entry name" value="CheY-like_superfamily"/>
</dbReference>
<dbReference type="CDD" id="cd00130">
    <property type="entry name" value="PAS"/>
    <property type="match status" value="3"/>
</dbReference>
<evidence type="ECO:0000313" key="20">
    <source>
        <dbReference type="EMBL" id="MBM5571236.1"/>
    </source>
</evidence>
<dbReference type="EC" id="2.7.13.3" evidence="3"/>
<dbReference type="InterPro" id="IPR036890">
    <property type="entry name" value="HATPase_C_sf"/>
</dbReference>
<evidence type="ECO:0000256" key="4">
    <source>
        <dbReference type="ARBA" id="ARBA00022475"/>
    </source>
</evidence>
<dbReference type="PROSITE" id="PS50113">
    <property type="entry name" value="PAC"/>
    <property type="match status" value="1"/>
</dbReference>
<evidence type="ECO:0000256" key="3">
    <source>
        <dbReference type="ARBA" id="ARBA00012438"/>
    </source>
</evidence>
<comment type="subcellular location">
    <subcellularLocation>
        <location evidence="2">Cell membrane</location>
        <topology evidence="2">Multi-pass membrane protein</topology>
    </subcellularLocation>
</comment>
<dbReference type="CDD" id="cd16922">
    <property type="entry name" value="HATPase_EvgS-ArcB-TorS-like"/>
    <property type="match status" value="1"/>
</dbReference>
<keyword evidence="4" id="KW-1003">Cell membrane</keyword>
<dbReference type="InterPro" id="IPR005467">
    <property type="entry name" value="His_kinase_dom"/>
</dbReference>
<feature type="modified residue" description="Phosphohistidine" evidence="12">
    <location>
        <position position="1388"/>
    </location>
</feature>
<evidence type="ECO:0000259" key="16">
    <source>
        <dbReference type="PROSITE" id="PS50110"/>
    </source>
</evidence>
<dbReference type="InterPro" id="IPR035965">
    <property type="entry name" value="PAS-like_dom_sf"/>
</dbReference>
<dbReference type="SMART" id="SM00388">
    <property type="entry name" value="HisKA"/>
    <property type="match status" value="1"/>
</dbReference>
<dbReference type="CDD" id="cd00082">
    <property type="entry name" value="HisKA"/>
    <property type="match status" value="1"/>
</dbReference>
<evidence type="ECO:0000256" key="1">
    <source>
        <dbReference type="ARBA" id="ARBA00000085"/>
    </source>
</evidence>
<evidence type="ECO:0000256" key="8">
    <source>
        <dbReference type="ARBA" id="ARBA00022840"/>
    </source>
</evidence>
<dbReference type="SUPFAM" id="SSF47226">
    <property type="entry name" value="Histidine-containing phosphotransfer domain, HPT domain"/>
    <property type="match status" value="1"/>
</dbReference>
<keyword evidence="9 14" id="KW-1133">Transmembrane helix</keyword>
<dbReference type="NCBIfam" id="TIGR00229">
    <property type="entry name" value="sensory_box"/>
    <property type="match status" value="3"/>
</dbReference>
<proteinExistence type="predicted"/>
<dbReference type="Gene3D" id="1.20.120.160">
    <property type="entry name" value="HPT domain"/>
    <property type="match status" value="1"/>
</dbReference>
<evidence type="ECO:0000256" key="7">
    <source>
        <dbReference type="ARBA" id="ARBA00022741"/>
    </source>
</evidence>
<evidence type="ECO:0000256" key="11">
    <source>
        <dbReference type="ARBA" id="ARBA00023136"/>
    </source>
</evidence>
<feature type="domain" description="PAC" evidence="18">
    <location>
        <begin position="717"/>
        <end position="769"/>
    </location>
</feature>
<dbReference type="Gene3D" id="1.10.287.130">
    <property type="match status" value="1"/>
</dbReference>
<evidence type="ECO:0000256" key="2">
    <source>
        <dbReference type="ARBA" id="ARBA00004651"/>
    </source>
</evidence>
<dbReference type="Pfam" id="PF00512">
    <property type="entry name" value="HisKA"/>
    <property type="match status" value="1"/>
</dbReference>
<evidence type="ECO:0000256" key="6">
    <source>
        <dbReference type="ARBA" id="ARBA00022692"/>
    </source>
</evidence>
<keyword evidence="21" id="KW-1185">Reference proteome</keyword>
<evidence type="ECO:0000259" key="18">
    <source>
        <dbReference type="PROSITE" id="PS50113"/>
    </source>
</evidence>
<evidence type="ECO:0000259" key="15">
    <source>
        <dbReference type="PROSITE" id="PS50109"/>
    </source>
</evidence>
<dbReference type="Pfam" id="PF00072">
    <property type="entry name" value="Response_reg"/>
    <property type="match status" value="2"/>
</dbReference>
<dbReference type="Pfam" id="PF08448">
    <property type="entry name" value="PAS_4"/>
    <property type="match status" value="1"/>
</dbReference>
<dbReference type="InterPro" id="IPR036097">
    <property type="entry name" value="HisK_dim/P_sf"/>
</dbReference>
<feature type="domain" description="PAS" evidence="17">
    <location>
        <begin position="517"/>
        <end position="563"/>
    </location>
</feature>
<feature type="domain" description="Response regulatory" evidence="16">
    <location>
        <begin position="1190"/>
        <end position="1306"/>
    </location>
</feature>
<feature type="domain" description="PAS" evidence="17">
    <location>
        <begin position="643"/>
        <end position="721"/>
    </location>
</feature>
<dbReference type="RefSeq" id="WP_203570559.1">
    <property type="nucleotide sequence ID" value="NZ_WOFE01000002.1"/>
</dbReference>
<comment type="catalytic activity">
    <reaction evidence="1">
        <text>ATP + protein L-histidine = ADP + protein N-phospho-L-histidine.</text>
        <dbReference type="EC" id="2.7.13.3"/>
    </reaction>
</comment>
<dbReference type="InterPro" id="IPR036641">
    <property type="entry name" value="HPT_dom_sf"/>
</dbReference>
<dbReference type="SMART" id="SM00448">
    <property type="entry name" value="REC"/>
    <property type="match status" value="2"/>
</dbReference>
<evidence type="ECO:0000256" key="14">
    <source>
        <dbReference type="SAM" id="Phobius"/>
    </source>
</evidence>
<dbReference type="Gene3D" id="3.30.565.10">
    <property type="entry name" value="Histidine kinase-like ATPase, C-terminal domain"/>
    <property type="match status" value="1"/>
</dbReference>
<dbReference type="SMART" id="SM00086">
    <property type="entry name" value="PAC"/>
    <property type="match status" value="3"/>
</dbReference>
<sequence length="1528" mass="171136">MTEPNKSAWNYLSLLFLPVLFITLFGGVLMLYTLNQLEQFQAHNLQRHLGKIEVLHKVQQLEPKLLQLQQALNETVAINQTVTLTQAGRHAQLPYFLKQIKDLQTQLDQFDHLDPLHAQKAKTHLLQYQEQLTLVLSSNENQVEQVTILNAANHLLGLLEHIQELENGLSVSVLEESKLESSQLNQLVWRAIISGGALMALICLLWLFFSQWIGRRVAYMTSALIAISSENDTSDHLRLVKKIANDRHSALREMAQAILAFHDSIQSRHSIENTLKERLKEQHCLYDVVSLCDQPDFVEHELIDAICQRLPAAFQYPELLQVHLGLPEFLPDGPQRSVQFTNSSGEKTDLCVFYSQPLVSGGWPEFLVEELALLESIATHLTQAFERKRNTAVLEKQMSLLDMLFDQSPMAIELVDTETLDFYACNQQSCDLLGYSRAEKMQMNVADVLAGFVGDALQAKATQILQAGFDSFEAQYRHRDGHLLDINITVQVVRLNAKSYFLGVWRDIAAEKKALNEITKLSLVVEQSPNSVVITDLAGDIVYVNPAFSLCTGYEQADVIGKNPRFLKSNKTPKSTHIELWSTISRGEVWKGEFINNTRNGDEIIESAIIIPLRMHDGTITHYVAIKEDITLRTQLLLAQQESERRLRLLIDTLPDLVWLKDTNGVYQFCNPMFERFVGAKEADVIGKTDYDFVDKALADFFRAHDQKAMLSKQSLLNEEEVTFASDGSRVFLETIKTKMLDFQGQVIGVLGIARDITQRKRIELELIEHREHLEDMVIERTKELDIAKLAAERANQSKSEFLANMSHEIRTPMNAIMGLTHLVKRKIEDPRLLSQLSKIERSAEHLLNIINDILDLSKIEAGRLQLECVDFSLEKVISDAVHLVRDKAERQGLELIVDINHTPSMLHGDDLRLGQILLNLLSNAVKFTSQGQITLRVRSTSSSSDKIHLRFEVSDSGIGITPEQQSRLFQNFEQADTSTTRRYGGTGLGLAISRHLVDMMSGHIGVNSQVEQGSTFWFEVDLMPAQTQTPISSLPHSFNLHALVVDDLDEAREVIGEMLGSLGLRVELSDSAGHALQAIANAEQNEDPFGLLIVDWKMPELDGLEFGCRLANQKNGPSIPRLLISSSSEQLPEEALARAGYFAMLQKPLTASLLFDAVQSHLFPRLSAMTHPSSNDETEQQLRQLSGLRIMLVEDNVINQEVAQELLQQVGFVAEVASDGLQALTYAQQIQFDLILMDVQMPVMDGIEATRQIRKLASYSSTAILAMTANAFNEDRETCLAAGMNDHIAKPVRPDEFYAKLLQWLPKKASGTVRELQATHVAPSIEAIMQKISTIDGLSTSEALTYCNGNAECYLRLLKKFQADNTPEQLSKAIQEQDWLAASRLAHTLKSTAATLGMAGFSKLAADCERALRHDEMTALPIAIQDTLADLLAEHQRLTFALAIALQAEHENTSVSEGQISDEQIKTLINQLDALLATDDMGAFVVLQNNLNTFSQAFGESVKALQAKIEDFEYEQAREILKSAISS</sequence>
<reference evidence="20 21" key="1">
    <citation type="submission" date="2019-11" db="EMBL/GenBank/DDBJ databases">
        <title>Novel Deefgea species.</title>
        <authorList>
            <person name="Han J.-H."/>
        </authorList>
    </citation>
    <scope>NUCLEOTIDE SEQUENCE [LARGE SCALE GENOMIC DNA]</scope>
    <source>
        <strain evidence="20 21">LMG 24817</strain>
    </source>
</reference>
<dbReference type="InterPro" id="IPR000700">
    <property type="entry name" value="PAS-assoc_C"/>
</dbReference>
<evidence type="ECO:0000256" key="10">
    <source>
        <dbReference type="ARBA" id="ARBA00023012"/>
    </source>
</evidence>
<feature type="modified residue" description="4-aspartylphosphate" evidence="13">
    <location>
        <position position="1239"/>
    </location>
</feature>
<evidence type="ECO:0000256" key="12">
    <source>
        <dbReference type="PROSITE-ProRule" id="PRU00110"/>
    </source>
</evidence>
<dbReference type="SMART" id="SM00091">
    <property type="entry name" value="PAS"/>
    <property type="match status" value="3"/>
</dbReference>
<keyword evidence="5 13" id="KW-0597">Phosphoprotein</keyword>
<feature type="modified residue" description="4-aspartylphosphate" evidence="13">
    <location>
        <position position="1096"/>
    </location>
</feature>
<dbReference type="SMART" id="SM00387">
    <property type="entry name" value="HATPase_c"/>
    <property type="match status" value="1"/>
</dbReference>
<dbReference type="PROSITE" id="PS50894">
    <property type="entry name" value="HPT"/>
    <property type="match status" value="1"/>
</dbReference>
<dbReference type="PANTHER" id="PTHR45339">
    <property type="entry name" value="HYBRID SIGNAL TRANSDUCTION HISTIDINE KINASE J"/>
    <property type="match status" value="1"/>
</dbReference>
<dbReference type="PROSITE" id="PS50110">
    <property type="entry name" value="RESPONSE_REGULATORY"/>
    <property type="match status" value="2"/>
</dbReference>
<evidence type="ECO:0000256" key="13">
    <source>
        <dbReference type="PROSITE-ProRule" id="PRU00169"/>
    </source>
</evidence>
<dbReference type="SUPFAM" id="SSF52172">
    <property type="entry name" value="CheY-like"/>
    <property type="match status" value="2"/>
</dbReference>
<dbReference type="InterPro" id="IPR004358">
    <property type="entry name" value="Sig_transdc_His_kin-like_C"/>
</dbReference>
<feature type="domain" description="HPt" evidence="19">
    <location>
        <begin position="1349"/>
        <end position="1447"/>
    </location>
</feature>
<keyword evidence="11 14" id="KW-0472">Membrane</keyword>
<dbReference type="SUPFAM" id="SSF47384">
    <property type="entry name" value="Homodimeric domain of signal transducing histidine kinase"/>
    <property type="match status" value="1"/>
</dbReference>
<dbReference type="InterPro" id="IPR000014">
    <property type="entry name" value="PAS"/>
</dbReference>
<dbReference type="Proteomes" id="UP001195660">
    <property type="component" value="Unassembled WGS sequence"/>
</dbReference>
<keyword evidence="7" id="KW-0547">Nucleotide-binding</keyword>
<evidence type="ECO:0000256" key="5">
    <source>
        <dbReference type="ARBA" id="ARBA00022553"/>
    </source>
</evidence>